<comment type="catalytic activity">
    <reaction evidence="6 7">
        <text>octanoyl-[ACP] + L-lysyl-[protein] = N(6)-octanoyl-L-lysyl-[protein] + holo-[ACP] + H(+)</text>
        <dbReference type="Rhea" id="RHEA:17665"/>
        <dbReference type="Rhea" id="RHEA-COMP:9636"/>
        <dbReference type="Rhea" id="RHEA-COMP:9685"/>
        <dbReference type="Rhea" id="RHEA-COMP:9752"/>
        <dbReference type="Rhea" id="RHEA-COMP:9928"/>
        <dbReference type="ChEBI" id="CHEBI:15378"/>
        <dbReference type="ChEBI" id="CHEBI:29969"/>
        <dbReference type="ChEBI" id="CHEBI:64479"/>
        <dbReference type="ChEBI" id="CHEBI:78463"/>
        <dbReference type="ChEBI" id="CHEBI:78809"/>
        <dbReference type="EC" id="2.3.1.181"/>
    </reaction>
</comment>
<evidence type="ECO:0000256" key="3">
    <source>
        <dbReference type="ARBA" id="ARBA00022679"/>
    </source>
</evidence>
<dbReference type="SUPFAM" id="SSF55681">
    <property type="entry name" value="Class II aaRS and biotin synthetases"/>
    <property type="match status" value="1"/>
</dbReference>
<evidence type="ECO:0000256" key="1">
    <source>
        <dbReference type="ARBA" id="ARBA00004821"/>
    </source>
</evidence>
<accession>A0A9D1UZP2</accession>
<keyword evidence="3 6" id="KW-0808">Transferase</keyword>
<dbReference type="HAMAP" id="MF_00013">
    <property type="entry name" value="LipB"/>
    <property type="match status" value="1"/>
</dbReference>
<dbReference type="EMBL" id="DXFT01000099">
    <property type="protein sequence ID" value="HIX03485.1"/>
    <property type="molecule type" value="Genomic_DNA"/>
</dbReference>
<dbReference type="GO" id="GO:0009249">
    <property type="term" value="P:protein lipoylation"/>
    <property type="evidence" value="ECO:0007669"/>
    <property type="project" value="InterPro"/>
</dbReference>
<protein>
    <recommendedName>
        <fullName evidence="6 7">Octanoyltransferase</fullName>
        <ecNumber evidence="6 7">2.3.1.181</ecNumber>
    </recommendedName>
    <alternativeName>
        <fullName evidence="6">Lipoate-protein ligase B</fullName>
    </alternativeName>
    <alternativeName>
        <fullName evidence="6">Lipoyl/octanoyl transferase</fullName>
    </alternativeName>
    <alternativeName>
        <fullName evidence="6">Octanoyl-[acyl-carrier-protein]-protein N-octanoyltransferase</fullName>
    </alternativeName>
</protein>
<proteinExistence type="inferred from homology"/>
<feature type="site" description="Lowers pKa of active site Cys" evidence="6 10">
    <location>
        <position position="150"/>
    </location>
</feature>
<evidence type="ECO:0000256" key="8">
    <source>
        <dbReference type="PIRSR" id="PIRSR016262-1"/>
    </source>
</evidence>
<feature type="binding site" evidence="6 9">
    <location>
        <begin position="81"/>
        <end position="88"/>
    </location>
    <ligand>
        <name>substrate</name>
    </ligand>
</feature>
<dbReference type="InterPro" id="IPR045864">
    <property type="entry name" value="aa-tRNA-synth_II/BPL/LPL"/>
</dbReference>
<dbReference type="FunFam" id="3.30.930.10:FF:000035">
    <property type="entry name" value="Putative lipoyltransferase 2, mitochondrial"/>
    <property type="match status" value="1"/>
</dbReference>
<dbReference type="NCBIfam" id="NF010925">
    <property type="entry name" value="PRK14345.1"/>
    <property type="match status" value="1"/>
</dbReference>
<dbReference type="PIRSF" id="PIRSF016262">
    <property type="entry name" value="LPLase"/>
    <property type="match status" value="1"/>
</dbReference>
<dbReference type="Pfam" id="PF21948">
    <property type="entry name" value="LplA-B_cat"/>
    <property type="match status" value="1"/>
</dbReference>
<feature type="binding site" evidence="6 9">
    <location>
        <begin position="166"/>
        <end position="168"/>
    </location>
    <ligand>
        <name>substrate</name>
    </ligand>
</feature>
<comment type="miscellaneous">
    <text evidence="6">In the reaction, the free carboxyl group of octanoic acid is attached via an amide linkage to the epsilon-amino group of a specific lysine residue of lipoyl domains of lipoate-dependent enzymes.</text>
</comment>
<reference evidence="12" key="1">
    <citation type="journal article" date="2021" name="PeerJ">
        <title>Extensive microbial diversity within the chicken gut microbiome revealed by metagenomics and culture.</title>
        <authorList>
            <person name="Gilroy R."/>
            <person name="Ravi A."/>
            <person name="Getino M."/>
            <person name="Pursley I."/>
            <person name="Horton D.L."/>
            <person name="Alikhan N.F."/>
            <person name="Baker D."/>
            <person name="Gharbi K."/>
            <person name="Hall N."/>
            <person name="Watson M."/>
            <person name="Adriaenssens E.M."/>
            <person name="Foster-Nyarko E."/>
            <person name="Jarju S."/>
            <person name="Secka A."/>
            <person name="Antonio M."/>
            <person name="Oren A."/>
            <person name="Chaudhuri R.R."/>
            <person name="La Ragione R."/>
            <person name="Hildebrand F."/>
            <person name="Pallen M.J."/>
        </authorList>
    </citation>
    <scope>NUCLEOTIDE SEQUENCE</scope>
    <source>
        <strain evidence="12">23274</strain>
    </source>
</reference>
<dbReference type="AlphaFoldDB" id="A0A9D1UZP2"/>
<feature type="domain" description="BPL/LPL catalytic" evidence="11">
    <location>
        <begin position="36"/>
        <end position="223"/>
    </location>
</feature>
<comment type="caution">
    <text evidence="12">The sequence shown here is derived from an EMBL/GenBank/DDBJ whole genome shotgun (WGS) entry which is preliminary data.</text>
</comment>
<dbReference type="PANTHER" id="PTHR10993">
    <property type="entry name" value="OCTANOYLTRANSFERASE"/>
    <property type="match status" value="1"/>
</dbReference>
<evidence type="ECO:0000256" key="9">
    <source>
        <dbReference type="PIRSR" id="PIRSR016262-2"/>
    </source>
</evidence>
<dbReference type="EC" id="2.3.1.181" evidence="6 7"/>
<dbReference type="CDD" id="cd16444">
    <property type="entry name" value="LipB"/>
    <property type="match status" value="1"/>
</dbReference>
<comment type="subcellular location">
    <subcellularLocation>
        <location evidence="6">Cytoplasm</location>
    </subcellularLocation>
</comment>
<sequence length="225" mass="24217">MEVQLMDWGRKGYREAWDAQERLLAGMVQAKVAGQGGKAGQVVFVEHPPVYTIGKSGHAENMLLGATQLEALGAECIKVDRGGDITFHGPGQLVVYPVVDLEVLGIGVHEYVHRLEEAVIRTVAGYGIAGERVAGATGVWIDGETPRARKICAIGVKCSRSVTMHGLALNVNTDLRYFSYIHPCGFTDKGVASIAGETGREVPLEEVKGRMRAALEEVFGFTLVP</sequence>
<dbReference type="InterPro" id="IPR020605">
    <property type="entry name" value="Octanoyltransferase_CS"/>
</dbReference>
<gene>
    <name evidence="6 12" type="primary">lipB</name>
    <name evidence="12" type="ORF">H9863_05130</name>
</gene>
<feature type="active site" description="Acyl-thioester intermediate" evidence="6 8">
    <location>
        <position position="184"/>
    </location>
</feature>
<keyword evidence="2 6" id="KW-0963">Cytoplasm</keyword>
<dbReference type="Proteomes" id="UP000824202">
    <property type="component" value="Unassembled WGS sequence"/>
</dbReference>
<name>A0A9D1UZP2_9BACT</name>
<dbReference type="PROSITE" id="PS01313">
    <property type="entry name" value="LIPB"/>
    <property type="match status" value="1"/>
</dbReference>
<dbReference type="InterPro" id="IPR004143">
    <property type="entry name" value="BPL_LPL_catalytic"/>
</dbReference>
<dbReference type="InterPro" id="IPR000544">
    <property type="entry name" value="Octanoyltransferase"/>
</dbReference>
<evidence type="ECO:0000256" key="4">
    <source>
        <dbReference type="ARBA" id="ARBA00023315"/>
    </source>
</evidence>
<comment type="pathway">
    <text evidence="1 6 7">Protein modification; protein lipoylation via endogenous pathway; protein N(6)-(lipoyl)lysine from octanoyl-[acyl-carrier-protein]: step 1/2.</text>
</comment>
<dbReference type="GO" id="GO:0033819">
    <property type="term" value="F:lipoyl(octanoyl) transferase activity"/>
    <property type="evidence" value="ECO:0007669"/>
    <property type="project" value="UniProtKB-EC"/>
</dbReference>
<dbReference type="NCBIfam" id="TIGR00214">
    <property type="entry name" value="lipB"/>
    <property type="match status" value="1"/>
</dbReference>
<comment type="similarity">
    <text evidence="6 7">Belongs to the LipB family.</text>
</comment>
<evidence type="ECO:0000256" key="6">
    <source>
        <dbReference type="HAMAP-Rule" id="MF_00013"/>
    </source>
</evidence>
<organism evidence="12 13">
    <name type="scientific">Candidatus Odoribacter faecigallinarum</name>
    <dbReference type="NCBI Taxonomy" id="2838706"/>
    <lineage>
        <taxon>Bacteria</taxon>
        <taxon>Pseudomonadati</taxon>
        <taxon>Bacteroidota</taxon>
        <taxon>Bacteroidia</taxon>
        <taxon>Bacteroidales</taxon>
        <taxon>Odoribacteraceae</taxon>
        <taxon>Odoribacter</taxon>
    </lineage>
</organism>
<evidence type="ECO:0000313" key="12">
    <source>
        <dbReference type="EMBL" id="HIX03485.1"/>
    </source>
</evidence>
<evidence type="ECO:0000259" key="11">
    <source>
        <dbReference type="PROSITE" id="PS51733"/>
    </source>
</evidence>
<comment type="function">
    <text evidence="5 6 7">Catalyzes the transfer of endogenously produced octanoic acid from octanoyl-acyl-carrier-protein onto the lipoyl domains of lipoate-dependent enzymes. Lipoyl-ACP can also act as a substrate although octanoyl-ACP is likely to be the physiological substrate.</text>
</comment>
<evidence type="ECO:0000256" key="7">
    <source>
        <dbReference type="PIRNR" id="PIRNR016262"/>
    </source>
</evidence>
<evidence type="ECO:0000256" key="5">
    <source>
        <dbReference type="ARBA" id="ARBA00024732"/>
    </source>
</evidence>
<reference evidence="12" key="2">
    <citation type="submission" date="2021-04" db="EMBL/GenBank/DDBJ databases">
        <authorList>
            <person name="Gilroy R."/>
        </authorList>
    </citation>
    <scope>NUCLEOTIDE SEQUENCE</scope>
    <source>
        <strain evidence="12">23274</strain>
    </source>
</reference>
<dbReference type="PROSITE" id="PS51733">
    <property type="entry name" value="BPL_LPL_CATALYTIC"/>
    <property type="match status" value="1"/>
</dbReference>
<evidence type="ECO:0000256" key="2">
    <source>
        <dbReference type="ARBA" id="ARBA00022490"/>
    </source>
</evidence>
<feature type="binding site" evidence="6 9">
    <location>
        <begin position="153"/>
        <end position="155"/>
    </location>
    <ligand>
        <name>substrate</name>
    </ligand>
</feature>
<dbReference type="PANTHER" id="PTHR10993:SF12">
    <property type="entry name" value="OCTANOYLTRANSFERASE"/>
    <property type="match status" value="1"/>
</dbReference>
<keyword evidence="4 6" id="KW-0012">Acyltransferase</keyword>
<dbReference type="GO" id="GO:0005737">
    <property type="term" value="C:cytoplasm"/>
    <property type="evidence" value="ECO:0007669"/>
    <property type="project" value="UniProtKB-SubCell"/>
</dbReference>
<dbReference type="Gene3D" id="3.30.930.10">
    <property type="entry name" value="Bira Bifunctional Protein, Domain 2"/>
    <property type="match status" value="1"/>
</dbReference>
<evidence type="ECO:0000256" key="10">
    <source>
        <dbReference type="PIRSR" id="PIRSR016262-3"/>
    </source>
</evidence>
<evidence type="ECO:0000313" key="13">
    <source>
        <dbReference type="Proteomes" id="UP000824202"/>
    </source>
</evidence>